<dbReference type="Gene3D" id="3.30.40.10">
    <property type="entry name" value="Zinc/RING finger domain, C3HC4 (zinc finger)"/>
    <property type="match status" value="1"/>
</dbReference>
<evidence type="ECO:0000256" key="4">
    <source>
        <dbReference type="PROSITE-ProRule" id="PRU00175"/>
    </source>
</evidence>
<proteinExistence type="predicted"/>
<sequence length="185" mass="20726">MVLLAFGSTLLVIVVCVVLPAKFRVYARRRYEAGRTSMCCGCIRLRGMEQQESAPRCWSCEAGAMSVTCSRTSGIRLYWSIALPPRSAEDIWVAAQIEALPAHSWSKQGDAECSLCMEPFSIGELVRTLPCEHGFHDKCIKPWLLEGQKGRRERNCPLCRTAVAFRERDVEPVAQIIEMTTESVV</sequence>
<dbReference type="GO" id="GO:0006511">
    <property type="term" value="P:ubiquitin-dependent protein catabolic process"/>
    <property type="evidence" value="ECO:0007669"/>
    <property type="project" value="TreeGrafter"/>
</dbReference>
<feature type="domain" description="RING-type" evidence="5">
    <location>
        <begin position="113"/>
        <end position="160"/>
    </location>
</feature>
<dbReference type="PANTHER" id="PTHR45931:SF3">
    <property type="entry name" value="RING ZINC FINGER-CONTAINING PROTEIN"/>
    <property type="match status" value="1"/>
</dbReference>
<dbReference type="Proteomes" id="UP001515480">
    <property type="component" value="Unassembled WGS sequence"/>
</dbReference>
<keyword evidence="2 4" id="KW-0863">Zinc-finger</keyword>
<keyword evidence="1" id="KW-0479">Metal-binding</keyword>
<comment type="caution">
    <text evidence="6">The sequence shown here is derived from an EMBL/GenBank/DDBJ whole genome shotgun (WGS) entry which is preliminary data.</text>
</comment>
<dbReference type="EMBL" id="JBGBPQ010000004">
    <property type="protein sequence ID" value="KAL1524976.1"/>
    <property type="molecule type" value="Genomic_DNA"/>
</dbReference>
<evidence type="ECO:0000256" key="1">
    <source>
        <dbReference type="ARBA" id="ARBA00022723"/>
    </source>
</evidence>
<dbReference type="InterPro" id="IPR001841">
    <property type="entry name" value="Znf_RING"/>
</dbReference>
<evidence type="ECO:0000313" key="7">
    <source>
        <dbReference type="Proteomes" id="UP001515480"/>
    </source>
</evidence>
<evidence type="ECO:0000259" key="5">
    <source>
        <dbReference type="PROSITE" id="PS50089"/>
    </source>
</evidence>
<dbReference type="GO" id="GO:0061630">
    <property type="term" value="F:ubiquitin protein ligase activity"/>
    <property type="evidence" value="ECO:0007669"/>
    <property type="project" value="TreeGrafter"/>
</dbReference>
<gene>
    <name evidence="6" type="ORF">AB1Y20_019852</name>
</gene>
<dbReference type="GO" id="GO:0008270">
    <property type="term" value="F:zinc ion binding"/>
    <property type="evidence" value="ECO:0007669"/>
    <property type="project" value="UniProtKB-KW"/>
</dbReference>
<name>A0AB34JS61_PRYPA</name>
<organism evidence="6 7">
    <name type="scientific">Prymnesium parvum</name>
    <name type="common">Toxic golden alga</name>
    <dbReference type="NCBI Taxonomy" id="97485"/>
    <lineage>
        <taxon>Eukaryota</taxon>
        <taxon>Haptista</taxon>
        <taxon>Haptophyta</taxon>
        <taxon>Prymnesiophyceae</taxon>
        <taxon>Prymnesiales</taxon>
        <taxon>Prymnesiaceae</taxon>
        <taxon>Prymnesium</taxon>
    </lineage>
</organism>
<keyword evidence="3" id="KW-0862">Zinc</keyword>
<keyword evidence="7" id="KW-1185">Reference proteome</keyword>
<dbReference type="SMART" id="SM00184">
    <property type="entry name" value="RING"/>
    <property type="match status" value="1"/>
</dbReference>
<dbReference type="AlphaFoldDB" id="A0AB34JS61"/>
<dbReference type="PANTHER" id="PTHR45931">
    <property type="entry name" value="SI:CH211-59O9.10"/>
    <property type="match status" value="1"/>
</dbReference>
<dbReference type="GO" id="GO:0005634">
    <property type="term" value="C:nucleus"/>
    <property type="evidence" value="ECO:0007669"/>
    <property type="project" value="TreeGrafter"/>
</dbReference>
<dbReference type="PROSITE" id="PS50089">
    <property type="entry name" value="ZF_RING_2"/>
    <property type="match status" value="1"/>
</dbReference>
<evidence type="ECO:0000256" key="3">
    <source>
        <dbReference type="ARBA" id="ARBA00022833"/>
    </source>
</evidence>
<evidence type="ECO:0000256" key="2">
    <source>
        <dbReference type="ARBA" id="ARBA00022771"/>
    </source>
</evidence>
<dbReference type="SUPFAM" id="SSF57850">
    <property type="entry name" value="RING/U-box"/>
    <property type="match status" value="1"/>
</dbReference>
<dbReference type="InterPro" id="IPR051834">
    <property type="entry name" value="RING_finger_E3_ligase"/>
</dbReference>
<protein>
    <recommendedName>
        <fullName evidence="5">RING-type domain-containing protein</fullName>
    </recommendedName>
</protein>
<dbReference type="InterPro" id="IPR013083">
    <property type="entry name" value="Znf_RING/FYVE/PHD"/>
</dbReference>
<reference evidence="6 7" key="1">
    <citation type="journal article" date="2024" name="Science">
        <title>Giant polyketide synthase enzymes in the biosynthesis of giant marine polyether toxins.</title>
        <authorList>
            <person name="Fallon T.R."/>
            <person name="Shende V.V."/>
            <person name="Wierzbicki I.H."/>
            <person name="Pendleton A.L."/>
            <person name="Watervoot N.F."/>
            <person name="Auber R.P."/>
            <person name="Gonzalez D.J."/>
            <person name="Wisecaver J.H."/>
            <person name="Moore B.S."/>
        </authorList>
    </citation>
    <scope>NUCLEOTIDE SEQUENCE [LARGE SCALE GENOMIC DNA]</scope>
    <source>
        <strain evidence="6 7">12B1</strain>
    </source>
</reference>
<evidence type="ECO:0000313" key="6">
    <source>
        <dbReference type="EMBL" id="KAL1524976.1"/>
    </source>
</evidence>
<accession>A0AB34JS61</accession>
<dbReference type="Pfam" id="PF13639">
    <property type="entry name" value="zf-RING_2"/>
    <property type="match status" value="1"/>
</dbReference>